<dbReference type="AlphaFoldDB" id="A0A7C4JLB0"/>
<gene>
    <name evidence="1" type="ORF">ENU20_02440</name>
</gene>
<name>A0A7C4JLB0_STAMA</name>
<comment type="caution">
    <text evidence="1">The sequence shown here is derived from an EMBL/GenBank/DDBJ whole genome shotgun (WGS) entry which is preliminary data.</text>
</comment>
<organism evidence="1">
    <name type="scientific">Staphylothermus marinus</name>
    <dbReference type="NCBI Taxonomy" id="2280"/>
    <lineage>
        <taxon>Archaea</taxon>
        <taxon>Thermoproteota</taxon>
        <taxon>Thermoprotei</taxon>
        <taxon>Desulfurococcales</taxon>
        <taxon>Desulfurococcaceae</taxon>
        <taxon>Staphylothermus</taxon>
    </lineage>
</organism>
<accession>A0A7C4JLB0</accession>
<proteinExistence type="predicted"/>
<dbReference type="Gene3D" id="2.20.25.10">
    <property type="match status" value="1"/>
</dbReference>
<protein>
    <submittedName>
        <fullName evidence="1">TFIIB-type zinc ribbon-containing protein</fullName>
    </submittedName>
</protein>
<reference evidence="1" key="1">
    <citation type="journal article" date="2020" name="mSystems">
        <title>Genome- and Community-Level Interaction Insights into Carbon Utilization and Element Cycling Functions of Hydrothermarchaeota in Hydrothermal Sediment.</title>
        <authorList>
            <person name="Zhou Z."/>
            <person name="Liu Y."/>
            <person name="Xu W."/>
            <person name="Pan J."/>
            <person name="Luo Z.H."/>
            <person name="Li M."/>
        </authorList>
    </citation>
    <scope>NUCLEOTIDE SEQUENCE [LARGE SCALE GENOMIC DNA]</scope>
    <source>
        <strain evidence="1">SpSt-648</strain>
    </source>
</reference>
<sequence>MDKCPSCGSLLVWLYGDGVIVCSGCGVVVDRIIDYSPVYTDENEEINRLLRLRNRPRYNSVEHRVIRKRKLYNAAEKRIRGKYWLVVDYDKFLTTGRFINTIKHRASIEAERNVEKLGLSSIIEEGLSILRKRDPSLLCRSGRGKLALAYIAAKLVKEGFPPPEEEVMKIFNISSTSYKRLLDALKNSGKENRIYSL</sequence>
<dbReference type="SUPFAM" id="SSF57783">
    <property type="entry name" value="Zinc beta-ribbon"/>
    <property type="match status" value="1"/>
</dbReference>
<evidence type="ECO:0000313" key="1">
    <source>
        <dbReference type="EMBL" id="HGQ73919.1"/>
    </source>
</evidence>
<dbReference type="EMBL" id="DTBP01000016">
    <property type="protein sequence ID" value="HGQ73919.1"/>
    <property type="molecule type" value="Genomic_DNA"/>
</dbReference>